<evidence type="ECO:0008006" key="3">
    <source>
        <dbReference type="Google" id="ProtNLM"/>
    </source>
</evidence>
<accession>A0A8S1MTW0</accession>
<dbReference type="CDD" id="cd04458">
    <property type="entry name" value="CSP_CDS"/>
    <property type="match status" value="1"/>
</dbReference>
<dbReference type="InterPro" id="IPR002059">
    <property type="entry name" value="CSP_DNA-bd"/>
</dbReference>
<dbReference type="EMBL" id="CAJJDM010000073">
    <property type="protein sequence ID" value="CAD8083600.1"/>
    <property type="molecule type" value="Genomic_DNA"/>
</dbReference>
<organism evidence="1 2">
    <name type="scientific">Paramecium primaurelia</name>
    <dbReference type="NCBI Taxonomy" id="5886"/>
    <lineage>
        <taxon>Eukaryota</taxon>
        <taxon>Sar</taxon>
        <taxon>Alveolata</taxon>
        <taxon>Ciliophora</taxon>
        <taxon>Intramacronucleata</taxon>
        <taxon>Oligohymenophorea</taxon>
        <taxon>Peniculida</taxon>
        <taxon>Parameciidae</taxon>
        <taxon>Paramecium</taxon>
    </lineage>
</organism>
<reference evidence="1" key="1">
    <citation type="submission" date="2021-01" db="EMBL/GenBank/DDBJ databases">
        <authorList>
            <consortium name="Genoscope - CEA"/>
            <person name="William W."/>
        </authorList>
    </citation>
    <scope>NUCLEOTIDE SEQUENCE</scope>
</reference>
<name>A0A8S1MTW0_PARPR</name>
<protein>
    <recommendedName>
        <fullName evidence="3">CSD domain-containing protein</fullName>
    </recommendedName>
</protein>
<dbReference type="GO" id="GO:0003676">
    <property type="term" value="F:nucleic acid binding"/>
    <property type="evidence" value="ECO:0007669"/>
    <property type="project" value="InterPro"/>
</dbReference>
<evidence type="ECO:0000313" key="1">
    <source>
        <dbReference type="EMBL" id="CAD8083600.1"/>
    </source>
</evidence>
<dbReference type="Proteomes" id="UP000688137">
    <property type="component" value="Unassembled WGS sequence"/>
</dbReference>
<gene>
    <name evidence="1" type="ORF">PPRIM_AZ9-3.1.T0700141</name>
</gene>
<proteinExistence type="predicted"/>
<comment type="caution">
    <text evidence="1">The sequence shown here is derived from an EMBL/GenBank/DDBJ whole genome shotgun (WGS) entry which is preliminary data.</text>
</comment>
<sequence>MYSNLISSSQMTLKRESSINLIEQNDMVLIIEPKTLFQCLSTLLFQTDIYQQQIQTLCLQQFKQHHKTLNNVSSLAEYIINQQSEQFEYLNLELISQIFKVKIELYFIDDGLLSMIINHGYVRTIRIFKEDYNYYELQTNSYRKKFKFIKKIIDQTINSFLQINNTVQYKRPLSEEGSQKLHPSLNVVLSMNDLGHIGLSVQSAKTQKIDKQYQTSTLTPQIQKIMNVNQQYSAKLPNAPITPITSQKAKKVFNFRDFQENQVAQIIEEQEDTKLLQEIFTKTQQNPQQTQQQIIASQPERVIGYLKFYNESKQYGFFLDDKNKKDIFVHQDDFKKSCVDPECYEKKRKGLVPYFSYQVIIYQGKKQQNVKAIDIKFERYDQQK</sequence>
<keyword evidence="2" id="KW-1185">Reference proteome</keyword>
<evidence type="ECO:0000313" key="2">
    <source>
        <dbReference type="Proteomes" id="UP000688137"/>
    </source>
</evidence>
<dbReference type="OMA" id="DYNYYEL"/>
<dbReference type="AlphaFoldDB" id="A0A8S1MTW0"/>